<organism evidence="2 3">
    <name type="scientific">Somion occarium</name>
    <dbReference type="NCBI Taxonomy" id="3059160"/>
    <lineage>
        <taxon>Eukaryota</taxon>
        <taxon>Fungi</taxon>
        <taxon>Dikarya</taxon>
        <taxon>Basidiomycota</taxon>
        <taxon>Agaricomycotina</taxon>
        <taxon>Agaricomycetes</taxon>
        <taxon>Polyporales</taxon>
        <taxon>Cerrenaceae</taxon>
        <taxon>Somion</taxon>
    </lineage>
</organism>
<evidence type="ECO:0000256" key="1">
    <source>
        <dbReference type="SAM" id="MobiDB-lite"/>
    </source>
</evidence>
<protein>
    <recommendedName>
        <fullName evidence="4">Cyclin-domain-containing protein</fullName>
    </recommendedName>
</protein>
<dbReference type="Gene3D" id="1.10.472.10">
    <property type="entry name" value="Cyclin-like"/>
    <property type="match status" value="1"/>
</dbReference>
<proteinExistence type="predicted"/>
<feature type="region of interest" description="Disordered" evidence="1">
    <location>
        <begin position="181"/>
        <end position="205"/>
    </location>
</feature>
<evidence type="ECO:0008006" key="4">
    <source>
        <dbReference type="Google" id="ProtNLM"/>
    </source>
</evidence>
<keyword evidence="3" id="KW-1185">Reference proteome</keyword>
<dbReference type="Pfam" id="PF08613">
    <property type="entry name" value="Cyclin"/>
    <property type="match status" value="1"/>
</dbReference>
<accession>A0ABP1DKV5</accession>
<dbReference type="EMBL" id="OZ037947">
    <property type="protein sequence ID" value="CAL1707678.1"/>
    <property type="molecule type" value="Genomic_DNA"/>
</dbReference>
<evidence type="ECO:0000313" key="2">
    <source>
        <dbReference type="EMBL" id="CAL1707678.1"/>
    </source>
</evidence>
<evidence type="ECO:0000313" key="3">
    <source>
        <dbReference type="Proteomes" id="UP001497453"/>
    </source>
</evidence>
<name>A0ABP1DKV5_9APHY</name>
<dbReference type="PANTHER" id="PTHR15615">
    <property type="match status" value="1"/>
</dbReference>
<dbReference type="Proteomes" id="UP001497453">
    <property type="component" value="Chromosome 4"/>
</dbReference>
<sequence length="256" mass="28482">MEPSDRVQLPAGFENVDKNILAELIADMMDRLLAHNDQIPLSPCANSRLAARDLSPMKEFVVKVSLVSIHDPPQAFLFYSTWNICARIPTFTVSSLTCHRFLITSVALSSKALSDIMCQNKTYAKVGGIPMEELNMLEREFLRMIDWRLITTREVLQEYYVNLVRTHSKGKYIIVGAQSSSSVSSDSDMDYESSRPASPSSSLTAVGTNVHNQDWAPHELSSILINTTTLSPEPLHPPTVEQNMAFQAFQQSSGMG</sequence>
<dbReference type="PANTHER" id="PTHR15615:SF117">
    <property type="entry name" value="PHO85 CYCLIN PHO80"/>
    <property type="match status" value="1"/>
</dbReference>
<gene>
    <name evidence="2" type="ORF">GFSPODELE1_LOCUS6480</name>
</gene>
<dbReference type="InterPro" id="IPR013922">
    <property type="entry name" value="Cyclin_PHO80-like"/>
</dbReference>
<reference evidence="3" key="1">
    <citation type="submission" date="2024-04" db="EMBL/GenBank/DDBJ databases">
        <authorList>
            <person name="Shaw F."/>
            <person name="Minotto A."/>
        </authorList>
    </citation>
    <scope>NUCLEOTIDE SEQUENCE [LARGE SCALE GENOMIC DNA]</scope>
</reference>